<reference evidence="2" key="1">
    <citation type="submission" date="2021-11" db="EMBL/GenBank/DDBJ databases">
        <title>Purpureocillium_takamizusanense_genome.</title>
        <authorList>
            <person name="Nguyen N.-H."/>
        </authorList>
    </citation>
    <scope>NUCLEOTIDE SEQUENCE</scope>
    <source>
        <strain evidence="2">PT3</strain>
    </source>
</reference>
<organism evidence="2 3">
    <name type="scientific">Purpureocillium takamizusanense</name>
    <dbReference type="NCBI Taxonomy" id="2060973"/>
    <lineage>
        <taxon>Eukaryota</taxon>
        <taxon>Fungi</taxon>
        <taxon>Dikarya</taxon>
        <taxon>Ascomycota</taxon>
        <taxon>Pezizomycotina</taxon>
        <taxon>Sordariomycetes</taxon>
        <taxon>Hypocreomycetidae</taxon>
        <taxon>Hypocreales</taxon>
        <taxon>Ophiocordycipitaceae</taxon>
        <taxon>Purpureocillium</taxon>
    </lineage>
</organism>
<protein>
    <submittedName>
        <fullName evidence="2">Uncharacterized protein</fullName>
    </submittedName>
</protein>
<keyword evidence="1" id="KW-0732">Signal</keyword>
<evidence type="ECO:0000313" key="3">
    <source>
        <dbReference type="Proteomes" id="UP000829364"/>
    </source>
</evidence>
<dbReference type="GeneID" id="72071066"/>
<evidence type="ECO:0000256" key="1">
    <source>
        <dbReference type="SAM" id="SignalP"/>
    </source>
</evidence>
<accession>A0A9Q8QQ74</accession>
<feature type="chain" id="PRO_5040481029" evidence="1">
    <location>
        <begin position="20"/>
        <end position="125"/>
    </location>
</feature>
<evidence type="ECO:0000313" key="2">
    <source>
        <dbReference type="EMBL" id="UNI23291.1"/>
    </source>
</evidence>
<gene>
    <name evidence="2" type="ORF">JDV02_009121</name>
</gene>
<proteinExistence type="predicted"/>
<dbReference type="AlphaFoldDB" id="A0A9Q8QQ74"/>
<keyword evidence="3" id="KW-1185">Reference proteome</keyword>
<sequence>MTLSSLLASALLAATTALAQNEYARVPLDEPLNWVAGPSLFPVNVIAGYNAELAAYDRESWANHVLEQCSTFSDCTSTISFSAINSGTPKTRFWFGYVFRGGPTTQANYERRAGVLGSVAYSIVE</sequence>
<dbReference type="OrthoDB" id="4175349at2759"/>
<dbReference type="KEGG" id="ptkz:JDV02_009121"/>
<dbReference type="EMBL" id="CP086362">
    <property type="protein sequence ID" value="UNI23291.1"/>
    <property type="molecule type" value="Genomic_DNA"/>
</dbReference>
<feature type="signal peptide" evidence="1">
    <location>
        <begin position="1"/>
        <end position="19"/>
    </location>
</feature>
<name>A0A9Q8QQ74_9HYPO</name>
<dbReference type="Proteomes" id="UP000829364">
    <property type="component" value="Chromosome 9"/>
</dbReference>
<dbReference type="RefSeq" id="XP_047846772.1">
    <property type="nucleotide sequence ID" value="XM_047990763.1"/>
</dbReference>